<dbReference type="HOGENOM" id="CLU_253030_0_0_6"/>
<proteinExistence type="predicted"/>
<dbReference type="Pfam" id="PF17210">
    <property type="entry name" value="SdrD_B"/>
    <property type="match status" value="12"/>
</dbReference>
<feature type="domain" description="SD-repeat containing protein B" evidence="4">
    <location>
        <begin position="127"/>
        <end position="238"/>
    </location>
</feature>
<evidence type="ECO:0000313" key="6">
    <source>
        <dbReference type="Proteomes" id="UP000005744"/>
    </source>
</evidence>
<dbReference type="PROSITE" id="PS00018">
    <property type="entry name" value="EF_HAND_1"/>
    <property type="match status" value="3"/>
</dbReference>
<reference evidence="5 6" key="1">
    <citation type="submission" date="2011-11" db="EMBL/GenBank/DDBJ databases">
        <title>Improved High-Quality Draft sequence of Beggiatoa alba B18lD.</title>
        <authorList>
            <consortium name="US DOE Joint Genome Institute"/>
            <person name="Lucas S."/>
            <person name="Han J."/>
            <person name="Lapidus A."/>
            <person name="Cheng J.-F."/>
            <person name="Goodwin L."/>
            <person name="Pitluck S."/>
            <person name="Peters L."/>
            <person name="Mikhailova N."/>
            <person name="Held B."/>
            <person name="Detter J.C."/>
            <person name="Han C."/>
            <person name="Tapia R."/>
            <person name="Land M."/>
            <person name="Hauser L."/>
            <person name="Kyrpides N."/>
            <person name="Ivanova N."/>
            <person name="Pagani I."/>
            <person name="Samuel K."/>
            <person name="Teske A."/>
            <person name="Mueller J."/>
            <person name="Woyke T."/>
        </authorList>
    </citation>
    <scope>NUCLEOTIDE SEQUENCE [LARGE SCALE GENOMIC DNA]</scope>
    <source>
        <strain evidence="5 6">B18LD</strain>
    </source>
</reference>
<feature type="domain" description="SD-repeat containing protein B" evidence="4">
    <location>
        <begin position="481"/>
        <end position="591"/>
    </location>
</feature>
<feature type="domain" description="SD-repeat containing protein B" evidence="4">
    <location>
        <begin position="362"/>
        <end position="474"/>
    </location>
</feature>
<keyword evidence="3" id="KW-0732">Signal</keyword>
<name>I3CHM2_9GAMM</name>
<evidence type="ECO:0000256" key="1">
    <source>
        <dbReference type="ARBA" id="ARBA00004613"/>
    </source>
</evidence>
<comment type="subcellular location">
    <subcellularLocation>
        <location evidence="1">Secreted</location>
    </subcellularLocation>
</comment>
<dbReference type="InterPro" id="IPR018247">
    <property type="entry name" value="EF_Hand_1_Ca_BS"/>
</dbReference>
<evidence type="ECO:0000256" key="3">
    <source>
        <dbReference type="ARBA" id="ARBA00022729"/>
    </source>
</evidence>
<feature type="domain" description="SD-repeat containing protein B" evidence="4">
    <location>
        <begin position="1303"/>
        <end position="1414"/>
    </location>
</feature>
<keyword evidence="5" id="KW-0176">Collagen</keyword>
<dbReference type="GO" id="GO:0005576">
    <property type="term" value="C:extracellular region"/>
    <property type="evidence" value="ECO:0007669"/>
    <property type="project" value="UniProtKB-SubCell"/>
</dbReference>
<evidence type="ECO:0000313" key="5">
    <source>
        <dbReference type="EMBL" id="EIJ43115.1"/>
    </source>
</evidence>
<feature type="non-terminal residue" evidence="5">
    <location>
        <position position="1"/>
    </location>
</feature>
<feature type="domain" description="SD-repeat containing protein B" evidence="4">
    <location>
        <begin position="245"/>
        <end position="355"/>
    </location>
</feature>
<evidence type="ECO:0000259" key="4">
    <source>
        <dbReference type="Pfam" id="PF17210"/>
    </source>
</evidence>
<gene>
    <name evidence="5" type="ORF">BegalDRAFT_2261</name>
</gene>
<accession>I3CHM2</accession>
<dbReference type="RefSeq" id="WP_002690043.1">
    <property type="nucleotide sequence ID" value="NZ_JH600070.1"/>
</dbReference>
<dbReference type="InterPro" id="IPR013783">
    <property type="entry name" value="Ig-like_fold"/>
</dbReference>
<dbReference type="Proteomes" id="UP000005744">
    <property type="component" value="Unassembled WGS sequence"/>
</dbReference>
<feature type="domain" description="SD-repeat containing protein B" evidence="4">
    <location>
        <begin position="10"/>
        <end position="120"/>
    </location>
</feature>
<feature type="domain" description="SD-repeat containing protein B" evidence="4">
    <location>
        <begin position="833"/>
        <end position="944"/>
    </location>
</feature>
<dbReference type="Gene3D" id="2.60.40.10">
    <property type="entry name" value="Immunoglobulins"/>
    <property type="match status" value="12"/>
</dbReference>
<keyword evidence="6" id="KW-1185">Reference proteome</keyword>
<protein>
    <submittedName>
        <fullName evidence="5">Putative collagen-binding protein</fullName>
    </submittedName>
</protein>
<feature type="domain" description="SD-repeat containing protein B" evidence="4">
    <location>
        <begin position="1186"/>
        <end position="1296"/>
    </location>
</feature>
<evidence type="ECO:0000256" key="2">
    <source>
        <dbReference type="ARBA" id="ARBA00022525"/>
    </source>
</evidence>
<sequence>AGLTLNGTGSIGNFVFIDANANGVQDAGEIGISGATVTLLDNSNNPLATTTTDSNGAYVFNGLAAGDYKIQVSGVSASLTPTTQNAGADDTVDSDIDATSITATITLTAGQSNQTVDAGYVYTGTGSIGDRIWLDSDADGIQDAGESGVAGVKVELYDSTGTTLLASIDTDSNGNYLFDNLDTSLDYTVKVTAPTGRAFTTTNVGGDDSLDSDADSSGVISAIDLSVTNNRTDIDAGLTLNGTGSIGNFVFIDANANGVQDAGEIGITGATVTLLDYSNNPLSTTTTDSNGAYVFNGLAAGDYKIQVSGVSASLTPTTQNAGADDTLDSDINSSGITATITLTAGQSNQTVDAGYVYTGTGSIGDHIWLDSDADGIQDTGESGVAGVKVELYDSTGTTLLASIDTDTNGNYLFDNLDTTLDYTVKVIAPTGRGFTVQNNSSATEATDSDADSSGVISAIDLSVTANRTDIDAGLTLNGTGSIGNFVFIDANANGIQDAGEIGITGATVTLLDNSNNPLATTTTDSNGAYVFNGLAAGDYKIQVSGVSASLTPTTQNAGADDTVDSDIDATSITATITLTAGQSNQTVDAGYVYTGTGSIGDHIWLDSDADGIQDTGESGVAGVKVELYDSTGTTLLASIDTDSSGNYLFDNLDTSLDYTVKVTAPTGRAFTTANVGGNESLDSDADSSGVISAIDLSVTNNRTDIDAGLTLNGTGSIGNFVFIDANANGIQDAGEIGITGATVTLLDNSNNPLATTTTDSNGAYVFNGLAAGDYKIQVSGVSASLTPTTQNAGADDTVDSDIDATSITATITLTAGQSNQTVDAGYVYTGTGSIGDRIWLDSDADGIQDAGESGVAGVKVELYDSTGTTLLASIDTDTNGNYLFDNLDTTLDYTVKVIAPTGRAFTSTNAGSDDTLDSDADSSGVISAIDLSVTNNRTDVDAGLTLNGTGSIGNFVFIDANANGVQDAGEIGISGATVTLLDNSNNPLATTTTDSNGAYVFNGLAAGDYKIQVSGVSASLTPTTQNAGADDTVDSDIDATSITATITLTAGQSNQTVDAGYVYTGTGSIGDRIWLDSDTDGIQDAGESGVAGVKVELYDSAGTTLLASIDTDSSGNYLFDNLDTSLDYTVKVTAPTGRAFTSTNAGSDDTLDSDADSSGVISAIDLSVTANRTDIDAGLTLNGTGSIGNFVFIDANANGVQDAGEIGISGATVTLLDNSNNPLATTTTDSNGAYVFNGLAAGDYKIQVSGVSASLTPTGKDLGGNDATDSDLNTTGISDTITLTAGQSNQTVDAGYVYTGTGSIGDHIWLDSDADGIQDAGESGVAGVKVELYDSTGTTLLASIDTDSSGNYLFDNLDTSLDYTVKVIAPTGRAFTTANVGGNESLDSDADSSGVISAIDLSVTANRTDIDAGLTLNGTGSI</sequence>
<feature type="domain" description="SD-repeat containing protein B" evidence="4">
    <location>
        <begin position="951"/>
        <end position="1061"/>
    </location>
</feature>
<feature type="non-terminal residue" evidence="5">
    <location>
        <position position="1422"/>
    </location>
</feature>
<dbReference type="InterPro" id="IPR033764">
    <property type="entry name" value="Sdr_B"/>
</dbReference>
<organism evidence="5 6">
    <name type="scientific">Beggiatoa alba B18LD</name>
    <dbReference type="NCBI Taxonomy" id="395493"/>
    <lineage>
        <taxon>Bacteria</taxon>
        <taxon>Pseudomonadati</taxon>
        <taxon>Pseudomonadota</taxon>
        <taxon>Gammaproteobacteria</taxon>
        <taxon>Thiotrichales</taxon>
        <taxon>Thiotrichaceae</taxon>
        <taxon>Beggiatoa</taxon>
    </lineage>
</organism>
<dbReference type="STRING" id="395493.BegalDRAFT_2261"/>
<feature type="domain" description="SD-repeat containing protein B" evidence="4">
    <location>
        <begin position="1068"/>
        <end position="1179"/>
    </location>
</feature>
<feature type="domain" description="SD-repeat containing protein B" evidence="4">
    <location>
        <begin position="598"/>
        <end position="709"/>
    </location>
</feature>
<keyword evidence="2" id="KW-0964">Secreted</keyword>
<feature type="domain" description="SD-repeat containing protein B" evidence="4">
    <location>
        <begin position="716"/>
        <end position="826"/>
    </location>
</feature>
<dbReference type="SUPFAM" id="SSF117074">
    <property type="entry name" value="Hypothetical protein PA1324"/>
    <property type="match status" value="12"/>
</dbReference>
<dbReference type="eggNOG" id="COG2373">
    <property type="taxonomic scope" value="Bacteria"/>
</dbReference>
<dbReference type="EMBL" id="JH600070">
    <property type="protein sequence ID" value="EIJ43115.1"/>
    <property type="molecule type" value="Genomic_DNA"/>
</dbReference>
<dbReference type="PANTHER" id="PTHR23303:SF15">
    <property type="entry name" value="COLOSSIN-A"/>
    <property type="match status" value="1"/>
</dbReference>
<dbReference type="PANTHER" id="PTHR23303">
    <property type="entry name" value="CARBOXYPEPTIDASE REGULATORY REGION-CONTAINING"/>
    <property type="match status" value="1"/>
</dbReference>
<dbReference type="InterPro" id="IPR051417">
    <property type="entry name" value="SDr/BOS_complex"/>
</dbReference>